<keyword evidence="3" id="KW-1185">Reference proteome</keyword>
<dbReference type="Proteomes" id="UP001431429">
    <property type="component" value="Unassembled WGS sequence"/>
</dbReference>
<accession>A0ABT0UYB5</accession>
<name>A0ABT0UYB5_9ACTN</name>
<comment type="caution">
    <text evidence="2">The sequence shown here is derived from an EMBL/GenBank/DDBJ whole genome shotgun (WGS) entry which is preliminary data.</text>
</comment>
<reference evidence="2" key="1">
    <citation type="submission" date="2022-06" db="EMBL/GenBank/DDBJ databases">
        <title>Genome public.</title>
        <authorList>
            <person name="Sun Q."/>
        </authorList>
    </citation>
    <scope>NUCLEOTIDE SEQUENCE</scope>
    <source>
        <strain evidence="2">CWNU-1</strain>
    </source>
</reference>
<gene>
    <name evidence="2" type="ORF">NBG84_28295</name>
</gene>
<feature type="transmembrane region" description="Helical" evidence="1">
    <location>
        <begin position="53"/>
        <end position="75"/>
    </location>
</feature>
<protein>
    <recommendedName>
        <fullName evidence="4">Integral membrane protein</fullName>
    </recommendedName>
</protein>
<keyword evidence="1" id="KW-0472">Membrane</keyword>
<keyword evidence="1" id="KW-1133">Transmembrane helix</keyword>
<organism evidence="2 3">
    <name type="scientific">Streptomyces albipurpureus</name>
    <dbReference type="NCBI Taxonomy" id="2897419"/>
    <lineage>
        <taxon>Bacteria</taxon>
        <taxon>Bacillati</taxon>
        <taxon>Actinomycetota</taxon>
        <taxon>Actinomycetes</taxon>
        <taxon>Kitasatosporales</taxon>
        <taxon>Streptomycetaceae</taxon>
        <taxon>Streptomyces</taxon>
    </lineage>
</organism>
<keyword evidence="1" id="KW-0812">Transmembrane</keyword>
<feature type="transmembrane region" description="Helical" evidence="1">
    <location>
        <begin position="87"/>
        <end position="105"/>
    </location>
</feature>
<dbReference type="RefSeq" id="WP_250922452.1">
    <property type="nucleotide sequence ID" value="NZ_JAMQAW010000036.1"/>
</dbReference>
<evidence type="ECO:0000313" key="2">
    <source>
        <dbReference type="EMBL" id="MCM2392141.1"/>
    </source>
</evidence>
<evidence type="ECO:0008006" key="4">
    <source>
        <dbReference type="Google" id="ProtNLM"/>
    </source>
</evidence>
<feature type="transmembrane region" description="Helical" evidence="1">
    <location>
        <begin position="12"/>
        <end position="33"/>
    </location>
</feature>
<dbReference type="EMBL" id="JAMQAW010000036">
    <property type="protein sequence ID" value="MCM2392141.1"/>
    <property type="molecule type" value="Genomic_DNA"/>
</dbReference>
<evidence type="ECO:0000313" key="3">
    <source>
        <dbReference type="Proteomes" id="UP001431429"/>
    </source>
</evidence>
<sequence>MKQRIGFIRERAEALTGLLVALLGGFIGLAAWAAQAEVRARAGFESGPNWSVLYAELPLTVLVGAGCALAAWWLPRVGGLRLSGAGAAGRAVLVLTVLTAFWLVADGWYAGLPVQVPDVKP</sequence>
<evidence type="ECO:0000256" key="1">
    <source>
        <dbReference type="SAM" id="Phobius"/>
    </source>
</evidence>
<proteinExistence type="predicted"/>